<accession>A0ABD5DVL7</accession>
<evidence type="ECO:0000313" key="1">
    <source>
        <dbReference type="EMBL" id="MDR8433694.1"/>
    </source>
</evidence>
<reference evidence="1" key="1">
    <citation type="submission" date="2019-07" db="EMBL/GenBank/DDBJ databases">
        <title>Biological characteristics of mucoid Acinetobacter baumannii from a general hospital in China.</title>
        <authorList>
            <person name="Hua X."/>
            <person name="Yu Y."/>
        </authorList>
    </citation>
    <scope>NUCLEOTIDE SEQUENCE</scope>
    <source>
        <strain evidence="1">N8</strain>
    </source>
</reference>
<feature type="non-terminal residue" evidence="1">
    <location>
        <position position="98"/>
    </location>
</feature>
<gene>
    <name evidence="1" type="ORF">FPK63_21915</name>
</gene>
<dbReference type="AlphaFoldDB" id="A0ABD5DVL7"/>
<comment type="caution">
    <text evidence="1">The sequence shown here is derived from an EMBL/GenBank/DDBJ whole genome shotgun (WGS) entry which is preliminary data.</text>
</comment>
<dbReference type="EMBL" id="VMAF01000612">
    <property type="protein sequence ID" value="MDR8433694.1"/>
    <property type="molecule type" value="Genomic_DNA"/>
</dbReference>
<sequence>MANLVFKFSWDHRPFPYNSAQGKRQFMLPFASGIPNLAPNFSQVQGTAAVSQGGTGATTALDARNNLGAAEKGVNSDITELKGLTKAIAISQGGTGAT</sequence>
<organism evidence="1">
    <name type="scientific">Acinetobacter baumannii</name>
    <dbReference type="NCBI Taxonomy" id="470"/>
    <lineage>
        <taxon>Bacteria</taxon>
        <taxon>Pseudomonadati</taxon>
        <taxon>Pseudomonadota</taxon>
        <taxon>Gammaproteobacteria</taxon>
        <taxon>Moraxellales</taxon>
        <taxon>Moraxellaceae</taxon>
        <taxon>Acinetobacter</taxon>
        <taxon>Acinetobacter calcoaceticus/baumannii complex</taxon>
    </lineage>
</organism>
<protein>
    <submittedName>
        <fullName evidence="1">Phage tail protein</fullName>
    </submittedName>
</protein>
<proteinExistence type="predicted"/>
<name>A0ABD5DVL7_ACIBA</name>